<comment type="subcellular location">
    <subcellularLocation>
        <location evidence="1">Cell membrane</location>
        <topology evidence="1">Multi-pass membrane protein</topology>
    </subcellularLocation>
</comment>
<keyword evidence="7" id="KW-0732">Signal</keyword>
<evidence type="ECO:0000313" key="10">
    <source>
        <dbReference type="Proteomes" id="UP000504882"/>
    </source>
</evidence>
<dbReference type="EMBL" id="SMNA01000001">
    <property type="protein sequence ID" value="TDE99174.1"/>
    <property type="molecule type" value="Genomic_DNA"/>
</dbReference>
<reference evidence="9 10" key="1">
    <citation type="submission" date="2019-03" db="EMBL/GenBank/DDBJ databases">
        <title>Genomic features of bacteria from cold environments.</title>
        <authorList>
            <person name="Shen L."/>
        </authorList>
    </citation>
    <scope>NUCLEOTIDE SEQUENCE [LARGE SCALE GENOMIC DNA]</scope>
    <source>
        <strain evidence="10">T3246-1</strain>
    </source>
</reference>
<feature type="transmembrane region" description="Helical" evidence="6">
    <location>
        <begin position="312"/>
        <end position="334"/>
    </location>
</feature>
<feature type="transmembrane region" description="Helical" evidence="6">
    <location>
        <begin position="521"/>
        <end position="545"/>
    </location>
</feature>
<feature type="transmembrane region" description="Helical" evidence="6">
    <location>
        <begin position="272"/>
        <end position="292"/>
    </location>
</feature>
<dbReference type="Pfam" id="PF05425">
    <property type="entry name" value="CopD"/>
    <property type="match status" value="1"/>
</dbReference>
<name>A0ABY2EAS2_9MICO</name>
<dbReference type="InterPro" id="IPR032694">
    <property type="entry name" value="CopC/D"/>
</dbReference>
<evidence type="ECO:0000256" key="3">
    <source>
        <dbReference type="ARBA" id="ARBA00022692"/>
    </source>
</evidence>
<feature type="transmembrane region" description="Helical" evidence="6">
    <location>
        <begin position="375"/>
        <end position="393"/>
    </location>
</feature>
<evidence type="ECO:0000256" key="7">
    <source>
        <dbReference type="SAM" id="SignalP"/>
    </source>
</evidence>
<feature type="transmembrane region" description="Helical" evidence="6">
    <location>
        <begin position="204"/>
        <end position="224"/>
    </location>
</feature>
<dbReference type="Proteomes" id="UP000504882">
    <property type="component" value="Unassembled WGS sequence"/>
</dbReference>
<feature type="transmembrane region" description="Helical" evidence="6">
    <location>
        <begin position="147"/>
        <end position="166"/>
    </location>
</feature>
<evidence type="ECO:0000256" key="5">
    <source>
        <dbReference type="ARBA" id="ARBA00023136"/>
    </source>
</evidence>
<evidence type="ECO:0000256" key="6">
    <source>
        <dbReference type="SAM" id="Phobius"/>
    </source>
</evidence>
<evidence type="ECO:0000256" key="1">
    <source>
        <dbReference type="ARBA" id="ARBA00004651"/>
    </source>
</evidence>
<feature type="domain" description="Copper resistance protein D" evidence="8">
    <location>
        <begin position="234"/>
        <end position="332"/>
    </location>
</feature>
<evidence type="ECO:0000256" key="2">
    <source>
        <dbReference type="ARBA" id="ARBA00022475"/>
    </source>
</evidence>
<dbReference type="Pfam" id="PF09678">
    <property type="entry name" value="Caa3_CtaG"/>
    <property type="match status" value="1"/>
</dbReference>
<evidence type="ECO:0000256" key="4">
    <source>
        <dbReference type="ARBA" id="ARBA00022989"/>
    </source>
</evidence>
<protein>
    <submittedName>
        <fullName evidence="9">Copper resistance protein CopD</fullName>
    </submittedName>
</protein>
<evidence type="ECO:0000313" key="9">
    <source>
        <dbReference type="EMBL" id="TDE99174.1"/>
    </source>
</evidence>
<feature type="transmembrane region" description="Helical" evidence="6">
    <location>
        <begin position="557"/>
        <end position="582"/>
    </location>
</feature>
<keyword evidence="4 6" id="KW-1133">Transmembrane helix</keyword>
<keyword evidence="5 6" id="KW-0472">Membrane</keyword>
<feature type="transmembrane region" description="Helical" evidence="6">
    <location>
        <begin position="607"/>
        <end position="627"/>
    </location>
</feature>
<evidence type="ECO:0000259" key="8">
    <source>
        <dbReference type="Pfam" id="PF05425"/>
    </source>
</evidence>
<feature type="transmembrane region" description="Helical" evidence="6">
    <location>
        <begin position="106"/>
        <end position="127"/>
    </location>
</feature>
<feature type="transmembrane region" description="Helical" evidence="6">
    <location>
        <begin position="405"/>
        <end position="428"/>
    </location>
</feature>
<proteinExistence type="predicted"/>
<dbReference type="PANTHER" id="PTHR34820">
    <property type="entry name" value="INNER MEMBRANE PROTEIN YEBZ"/>
    <property type="match status" value="1"/>
</dbReference>
<dbReference type="InterPro" id="IPR008457">
    <property type="entry name" value="Cu-R_CopD_dom"/>
</dbReference>
<keyword evidence="3 6" id="KW-0812">Transmembrane</keyword>
<dbReference type="PANTHER" id="PTHR34820:SF4">
    <property type="entry name" value="INNER MEMBRANE PROTEIN YEBZ"/>
    <property type="match status" value="1"/>
</dbReference>
<feature type="transmembrane region" description="Helical" evidence="6">
    <location>
        <begin position="173"/>
        <end position="192"/>
    </location>
</feature>
<feature type="transmembrane region" description="Helical" evidence="6">
    <location>
        <begin position="440"/>
        <end position="465"/>
    </location>
</feature>
<organism evidence="9 10">
    <name type="scientific">Occultella glacieicola</name>
    <dbReference type="NCBI Taxonomy" id="2518684"/>
    <lineage>
        <taxon>Bacteria</taxon>
        <taxon>Bacillati</taxon>
        <taxon>Actinomycetota</taxon>
        <taxon>Actinomycetes</taxon>
        <taxon>Micrococcales</taxon>
        <taxon>Ruaniaceae</taxon>
        <taxon>Occultella</taxon>
    </lineage>
</organism>
<sequence>MVAALPTAVLACVLGLAFSGAAAPTLVADSGALVRWGLPVVTVLSEAAAAVTLGSLVLLLFVLPRPTGPRAGDRAGGRSRPGRADRADGAAWTLAARVVGWSGPAWALLLVVDMVVGYASVAGRPLGGAGFGDELAFYLTEISTGRAALVTAIVAALASVACVAVAGYGTAMLAAVLSFSVLIPIATTGHAAGAANHELGMSGLFGHLASVCIWMGGLVVLCVVAPRLGRDLRAAVGRYSTVAIWAFLGVGLSGLANAWIRLGTLSAFLTDYGLILLAKIAAFLLLGVFGYVHRERTIPKLPADGGTRAVFWRLAGVEVLVMAAATGLAVALAATGPPVAQEPVEGLSPAEVLSQYPVPPEPTLARWFTEWVPDLLFGTISLVLAVQYLRWVWRLRRRGDAWPVARTVVWLVAVAAFAWVTCGGPAVYGRIMFSAHMLQHMSTVMVIPILFVLAAPVTLALRALPARRDGSRGPREWLLALVHSRAARFFGNPLVAALNFVGSMIVFYFTPLFEFALTTHLGHIGMVVHFSLAGYMFVNVLIGIDPGPARPSYPLRLLLLFGTMAFHAFFGIALISMTTLLAPDYFGALGLPWGVDALADQETGGEITWGIGEVPSLILAVSLAVAWSKDDARTAKRLDRAAERDDDAELKAYNAMLERMSKDG</sequence>
<feature type="transmembrane region" description="Helical" evidence="6">
    <location>
        <begin position="236"/>
        <end position="260"/>
    </location>
</feature>
<keyword evidence="2" id="KW-1003">Cell membrane</keyword>
<feature type="transmembrane region" description="Helical" evidence="6">
    <location>
        <begin position="486"/>
        <end position="509"/>
    </location>
</feature>
<comment type="caution">
    <text evidence="9">The sequence shown here is derived from an EMBL/GenBank/DDBJ whole genome shotgun (WGS) entry which is preliminary data.</text>
</comment>
<feature type="signal peptide" evidence="7">
    <location>
        <begin position="1"/>
        <end position="22"/>
    </location>
</feature>
<gene>
    <name evidence="9" type="ORF">EXU48_01830</name>
</gene>
<keyword evidence="10" id="KW-1185">Reference proteome</keyword>
<feature type="chain" id="PRO_5045817345" evidence="7">
    <location>
        <begin position="23"/>
        <end position="664"/>
    </location>
</feature>
<dbReference type="InterPro" id="IPR019108">
    <property type="entry name" value="Caa3_assmbl_CtaG-rel"/>
</dbReference>
<accession>A0ABY2EAS2</accession>
<feature type="transmembrane region" description="Helical" evidence="6">
    <location>
        <begin position="38"/>
        <end position="63"/>
    </location>
</feature>